<proteinExistence type="inferred from homology"/>
<keyword evidence="1 3" id="KW-0560">Oxidoreductase</keyword>
<evidence type="ECO:0000256" key="1">
    <source>
        <dbReference type="ARBA" id="ARBA00023002"/>
    </source>
</evidence>
<dbReference type="InterPro" id="IPR016161">
    <property type="entry name" value="Ald_DH/histidinol_DH"/>
</dbReference>
<protein>
    <submittedName>
        <fullName evidence="5">NAD-dependent succinate-semialdehyde dehydrogenase</fullName>
    </submittedName>
</protein>
<dbReference type="InterPro" id="IPR016163">
    <property type="entry name" value="Ald_DH_C"/>
</dbReference>
<dbReference type="InterPro" id="IPR015590">
    <property type="entry name" value="Aldehyde_DH_dom"/>
</dbReference>
<accession>A0ABP4R8Z4</accession>
<evidence type="ECO:0000259" key="4">
    <source>
        <dbReference type="Pfam" id="PF00171"/>
    </source>
</evidence>
<feature type="domain" description="Aldehyde dehydrogenase" evidence="4">
    <location>
        <begin position="33"/>
        <end position="493"/>
    </location>
</feature>
<evidence type="ECO:0000313" key="5">
    <source>
        <dbReference type="EMBL" id="GAA1635676.1"/>
    </source>
</evidence>
<dbReference type="InterPro" id="IPR016162">
    <property type="entry name" value="Ald_DH_N"/>
</dbReference>
<reference evidence="6" key="1">
    <citation type="journal article" date="2019" name="Int. J. Syst. Evol. Microbiol.">
        <title>The Global Catalogue of Microorganisms (GCM) 10K type strain sequencing project: providing services to taxonomists for standard genome sequencing and annotation.</title>
        <authorList>
            <consortium name="The Broad Institute Genomics Platform"/>
            <consortium name="The Broad Institute Genome Sequencing Center for Infectious Disease"/>
            <person name="Wu L."/>
            <person name="Ma J."/>
        </authorList>
    </citation>
    <scope>NUCLEOTIDE SEQUENCE [LARGE SCALE GENOMIC DNA]</scope>
    <source>
        <strain evidence="6">JCM 14306</strain>
    </source>
</reference>
<dbReference type="Gene3D" id="3.40.309.10">
    <property type="entry name" value="Aldehyde Dehydrogenase, Chain A, domain 2"/>
    <property type="match status" value="1"/>
</dbReference>
<dbReference type="PANTHER" id="PTHR43353">
    <property type="entry name" value="SUCCINATE-SEMIALDEHYDE DEHYDROGENASE, MITOCHONDRIAL"/>
    <property type="match status" value="1"/>
</dbReference>
<comment type="caution">
    <text evidence="5">The sequence shown here is derived from an EMBL/GenBank/DDBJ whole genome shotgun (WGS) entry which is preliminary data.</text>
</comment>
<dbReference type="CDD" id="cd07103">
    <property type="entry name" value="ALDH_F5_SSADH_GabD"/>
    <property type="match status" value="1"/>
</dbReference>
<dbReference type="InterPro" id="IPR050740">
    <property type="entry name" value="Aldehyde_DH_Superfamily"/>
</dbReference>
<dbReference type="SUPFAM" id="SSF53720">
    <property type="entry name" value="ALDH-like"/>
    <property type="match status" value="1"/>
</dbReference>
<dbReference type="Pfam" id="PF00171">
    <property type="entry name" value="Aldedh"/>
    <property type="match status" value="1"/>
</dbReference>
<dbReference type="Proteomes" id="UP001501319">
    <property type="component" value="Unassembled WGS sequence"/>
</dbReference>
<gene>
    <name evidence="5" type="ORF">GCM10009744_25750</name>
</gene>
<dbReference type="PANTHER" id="PTHR43353:SF5">
    <property type="entry name" value="SUCCINATE-SEMIALDEHYDE DEHYDROGENASE, MITOCHONDRIAL"/>
    <property type="match status" value="1"/>
</dbReference>
<sequence>MWVLLTHGRQGLMSLEQEVIQACPAELFIGGKWRSAEGGKTLAVEDPATGTTLCDVADASPADGMAALDAAVAAQAEWAATAPRDRGEILRRTYELMTERADELALLMTLEMGKPVAESKGEIAYAAEFFRWFSEEAVRIDGGYQPAPNGKGRFLVMRQPVGPCLLITPWNFPAAMGARKIGPAVAAGCTMVIKPAAQTPLSMLKLAELMTEAGLPPGVLNVITTSHSGGVMEPLIRDGRARKLSFTGSTEVGRKLIEQAADKVLRTSMELGGNAPLLVFSDADLDQAVEGAMLAKMRNGGEACTAANRIYVHSSLMDDFAAKLTERMSALKVGRGTEEGVALGPLIDAKQRDKVAELVEDAVARGARVLTGGSVAEGNGYFYPPTVLADVPLDARVQKEEIFGPVAPLTAFDDEDEAVRMANDTEFGLVSYLFTKDLNRALRVSENLETGMVGLNQGIVSNPAAPFGGVKQSGLGREGGSVGIDEYLEIKYVAVALD</sequence>
<evidence type="ECO:0000256" key="3">
    <source>
        <dbReference type="RuleBase" id="RU003345"/>
    </source>
</evidence>
<evidence type="ECO:0000256" key="2">
    <source>
        <dbReference type="PROSITE-ProRule" id="PRU10007"/>
    </source>
</evidence>
<feature type="active site" evidence="2">
    <location>
        <position position="270"/>
    </location>
</feature>
<keyword evidence="6" id="KW-1185">Reference proteome</keyword>
<dbReference type="Gene3D" id="3.40.605.10">
    <property type="entry name" value="Aldehyde Dehydrogenase, Chain A, domain 1"/>
    <property type="match status" value="1"/>
</dbReference>
<name>A0ABP4R8Z4_9ACTN</name>
<comment type="similarity">
    <text evidence="3">Belongs to the aldehyde dehydrogenase family.</text>
</comment>
<evidence type="ECO:0000313" key="6">
    <source>
        <dbReference type="Proteomes" id="UP001501319"/>
    </source>
</evidence>
<dbReference type="InterPro" id="IPR029510">
    <property type="entry name" value="Ald_DH_CS_GLU"/>
</dbReference>
<organism evidence="5 6">
    <name type="scientific">Kribbella alba</name>
    <dbReference type="NCBI Taxonomy" id="190197"/>
    <lineage>
        <taxon>Bacteria</taxon>
        <taxon>Bacillati</taxon>
        <taxon>Actinomycetota</taxon>
        <taxon>Actinomycetes</taxon>
        <taxon>Propionibacteriales</taxon>
        <taxon>Kribbellaceae</taxon>
        <taxon>Kribbella</taxon>
    </lineage>
</organism>
<dbReference type="PROSITE" id="PS00687">
    <property type="entry name" value="ALDEHYDE_DEHYDR_GLU"/>
    <property type="match status" value="1"/>
</dbReference>
<dbReference type="EMBL" id="BAAANE010000004">
    <property type="protein sequence ID" value="GAA1635676.1"/>
    <property type="molecule type" value="Genomic_DNA"/>
</dbReference>